<dbReference type="Proteomes" id="UP001311799">
    <property type="component" value="Unassembled WGS sequence"/>
</dbReference>
<evidence type="ECO:0000313" key="4">
    <source>
        <dbReference type="EMBL" id="KAK6590465.1"/>
    </source>
</evidence>
<dbReference type="GO" id="GO:0006406">
    <property type="term" value="P:mRNA export from nucleus"/>
    <property type="evidence" value="ECO:0007669"/>
    <property type="project" value="InterPro"/>
</dbReference>
<comment type="caution">
    <text evidence="4">The sequence shown here is derived from an EMBL/GenBank/DDBJ whole genome shotgun (WGS) entry which is preliminary data.</text>
</comment>
<evidence type="ECO:0000256" key="1">
    <source>
        <dbReference type="SAM" id="MobiDB-lite"/>
    </source>
</evidence>
<dbReference type="GO" id="GO:0003729">
    <property type="term" value="F:mRNA binding"/>
    <property type="evidence" value="ECO:0007669"/>
    <property type="project" value="TreeGrafter"/>
</dbReference>
<keyword evidence="5" id="KW-1185">Reference proteome</keyword>
<feature type="compositionally biased region" description="Polar residues" evidence="1">
    <location>
        <begin position="1618"/>
        <end position="1631"/>
    </location>
</feature>
<sequence length="1676" mass="196191">MESDEVKDTQDGSRSSDFFSIQFREYLPKEKCTPTTWNDVIRVRLQYEFTNLVSVFVLSKDEKMVLESQNKLQRIVFEILSAVLHHEDINSTLAIEFLENSSIVSYLKICKLLGYDFLGKNDLDIDEISSIEIKNEFKAFLFNSKDNTNEKLPPFTNYIEKFITPFIMDAAWLIQMSYNETQSYFNQKWVEFMARLCRGNITSKERPLPSIPKSVKLINIKDIVFYLDLGKTDNMGITDSLISRNFRLQQKYVRERTRVCFTVDSFATQRECLKGFSILAILIKIYFDQSFYLSDFDNLSNINGLLDTKSEVNLDTDSLSKCGSEDNIELNFHNNEFKTVSIWNVILRYDLSIQRSIGIIFEVFISFCSNLSDSSKNSFELFNNKLFTSLKCILEIFPRKIVSKSYLIFIEYFSDVYNLLKQNSMKNDNNAEINFGNEKYYHAPWLVNNQSEIGDVLNLSFFILSSVLIKMDYINFNGHFKQKLIEWDELFWSSNDYKNKDEEIYKEKKQNREITSEFIPLTTLINIKEAYQYYHLVFNTQLNNEKPVSTGSPIELVLKEILKFEGNQIYEINFNDILFILSDFMNLPSILFANAYFICNLRKDEEIESCVFNYYKRISNDFEFLREITDKTFLPICVFKTSSLIVKEKLIKILSELKIHLNDYEHCFEKYSAIYHEFCLLMDWVEKYCSYYLFKNYPEIIPLVFDIIIKFMDIHKKKSNGLNDDPKHITNFQRTPTDILFDISTNVLFPAISFLPRTPLVPEMLENSLFNRLGLNYRYKIYRKLITNSYNKYPMNYQWIYIRKLLSKHLKGVTRDILTYKSETKNSNDTFKIPPIPIRLLVSNIISLSYTNPLVVCDIVINQCNIYDNMIPLLIEIVGENINEITLDIMVFTIINFILSRESSDISSYLRSRDINNSKLGPGGIARFVALLFSKRRVPKDVAYNFIHTIMYRIDETLEGIEQKCSIPTSISDIVFWKQFVEIVLSTPIVDISVLTKRQLKSLGGGPILFQSSFSQCEGNSLENNTEYRSNVPIQNTNPSSKQTHDLVISMLKGEIRTKEILFRLAKLKSEILWNTSEDSIAYLKFLVNLLDEIHWCCIQTIEFLRRSFNSETYRYHILEIESGECFSNAIYQTFIYLDIPTGWSFIRPGIRSQSTQIEDKTSELQNNNIIDIHPEASKYIRSYILNENSDDIFLKDEAWTCFYILFWYLDISDISVPKEEYSKKLFELYNDIYNCREAIFKIVNTDPKDINNSMEKHPLSSFSDPGKMVTLPNYSRQRNLNSRQIKDNVKAHEKKLKKLYNTYFSLSREFNRILNRNKYVLRYLYSDIGITRFKDKFEANILTSNCSERNTDSFMIWICKTLITQRVTQSENDAIFTFKWMETSLFSPKIGIFSSDKGLIKSFLLILCKLVSSMIRSSTPRESQLLGLFFNYIFSFCKTLLISEFNKKNAEIFGETETMNTEGKNNNKSDELAETERNELLKKMCDKLSSYDKDQHHLDFIIECERNVLASLSLGLGLLIEKPLEISPDWIDTLNSIWMLLRCYESFPISKFSGNYLLRILPEILEYATKKQWNDLNLSINSLLLKLKQHQVNWIGNHESPQYKYQKDKTPVEEKTPGNSPEKNSSSKLKGQTKDSENKTVTANSGVNNTKRQRITSCHNYRSSFSHSKLGINRR</sequence>
<dbReference type="Pfam" id="PF11732">
    <property type="entry name" value="Thoc2"/>
    <property type="match status" value="1"/>
</dbReference>
<accession>A0AAV9Y3F5</accession>
<feature type="compositionally biased region" description="Basic and acidic residues" evidence="1">
    <location>
        <begin position="1606"/>
        <end position="1617"/>
    </location>
</feature>
<feature type="domain" description="THO complex subunitTHOC2 C-terminal" evidence="2">
    <location>
        <begin position="1203"/>
        <end position="1588"/>
    </location>
</feature>
<feature type="domain" description="THO complex subunitTHOC2 N-terminal" evidence="3">
    <location>
        <begin position="848"/>
        <end position="902"/>
    </location>
</feature>
<dbReference type="Pfam" id="PF11262">
    <property type="entry name" value="Tho2"/>
    <property type="match status" value="1"/>
</dbReference>
<name>A0AAV9Y3F5_9CRYT</name>
<organism evidence="4 5">
    <name type="scientific">Cryptosporidium xiaoi</name>
    <dbReference type="NCBI Taxonomy" id="659607"/>
    <lineage>
        <taxon>Eukaryota</taxon>
        <taxon>Sar</taxon>
        <taxon>Alveolata</taxon>
        <taxon>Apicomplexa</taxon>
        <taxon>Conoidasida</taxon>
        <taxon>Coccidia</taxon>
        <taxon>Eucoccidiorida</taxon>
        <taxon>Eimeriorina</taxon>
        <taxon>Cryptosporidiidae</taxon>
        <taxon>Cryptosporidium</taxon>
    </lineage>
</organism>
<feature type="region of interest" description="Disordered" evidence="1">
    <location>
        <begin position="1604"/>
        <end position="1676"/>
    </location>
</feature>
<evidence type="ECO:0000259" key="3">
    <source>
        <dbReference type="Pfam" id="PF11732"/>
    </source>
</evidence>
<gene>
    <name evidence="4" type="ORF">RS030_152312</name>
</gene>
<dbReference type="GO" id="GO:0000445">
    <property type="term" value="C:THO complex part of transcription export complex"/>
    <property type="evidence" value="ECO:0007669"/>
    <property type="project" value="TreeGrafter"/>
</dbReference>
<dbReference type="InterPro" id="IPR040007">
    <property type="entry name" value="Tho2"/>
</dbReference>
<dbReference type="InterPro" id="IPR021726">
    <property type="entry name" value="THO_THOC2_N"/>
</dbReference>
<dbReference type="GO" id="GO:0006397">
    <property type="term" value="P:mRNA processing"/>
    <property type="evidence" value="ECO:0007669"/>
    <property type="project" value="InterPro"/>
</dbReference>
<evidence type="ECO:0000259" key="2">
    <source>
        <dbReference type="Pfam" id="PF11262"/>
    </source>
</evidence>
<protein>
    <submittedName>
        <fullName evidence="4">Giant membrane</fullName>
    </submittedName>
</protein>
<evidence type="ECO:0000313" key="5">
    <source>
        <dbReference type="Proteomes" id="UP001311799"/>
    </source>
</evidence>
<dbReference type="PANTHER" id="PTHR21597">
    <property type="entry name" value="THO2 PROTEIN"/>
    <property type="match status" value="1"/>
</dbReference>
<dbReference type="InterPro" id="IPR021418">
    <property type="entry name" value="THO_THOC2_C"/>
</dbReference>
<feature type="compositionally biased region" description="Polar residues" evidence="1">
    <location>
        <begin position="1640"/>
        <end position="1668"/>
    </location>
</feature>
<reference evidence="4 5" key="1">
    <citation type="submission" date="2023-10" db="EMBL/GenBank/DDBJ databases">
        <title>Comparative genomics analysis reveals potential genetic determinants of host preference in Cryptosporidium xiaoi.</title>
        <authorList>
            <person name="Xiao L."/>
            <person name="Li J."/>
        </authorList>
    </citation>
    <scope>NUCLEOTIDE SEQUENCE [LARGE SCALE GENOMIC DNA]</scope>
    <source>
        <strain evidence="4 5">52996</strain>
    </source>
</reference>
<dbReference type="PANTHER" id="PTHR21597:SF0">
    <property type="entry name" value="THO COMPLEX SUBUNIT 2"/>
    <property type="match status" value="1"/>
</dbReference>
<dbReference type="EMBL" id="JAWDEY010000006">
    <property type="protein sequence ID" value="KAK6590465.1"/>
    <property type="molecule type" value="Genomic_DNA"/>
</dbReference>
<proteinExistence type="predicted"/>